<dbReference type="Proteomes" id="UP000002033">
    <property type="component" value="Chromosome"/>
</dbReference>
<proteinExistence type="predicted"/>
<dbReference type="AlphaFoldDB" id="D8JWA5"/>
<dbReference type="EMBL" id="CP002083">
    <property type="protein sequence ID" value="ADJ23018.1"/>
    <property type="molecule type" value="Genomic_DNA"/>
</dbReference>
<name>D8JWA5_HYPDA</name>
<gene>
    <name evidence="1" type="ordered locus">Hden_1206</name>
</gene>
<dbReference type="STRING" id="582899.Hden_1206"/>
<reference evidence="2" key="1">
    <citation type="journal article" date="2011" name="J. Bacteriol.">
        <title>Genome sequences of eight morphologically diverse alphaproteobacteria.</title>
        <authorList>
            <consortium name="US DOE Joint Genome Institute"/>
            <person name="Brown P.J."/>
            <person name="Kysela D.T."/>
            <person name="Buechlein A."/>
            <person name="Hemmerich C."/>
            <person name="Brun Y.V."/>
        </authorList>
    </citation>
    <scope>NUCLEOTIDE SEQUENCE [LARGE SCALE GENOMIC DNA]</scope>
    <source>
        <strain evidence="2">ATCC 51888 / DSM 1869 / NCIB 11706 / TK 0415</strain>
    </source>
</reference>
<organism evidence="1 2">
    <name type="scientific">Hyphomicrobium denitrificans (strain ATCC 51888 / DSM 1869 / NCIMB 11706 / TK 0415)</name>
    <dbReference type="NCBI Taxonomy" id="582899"/>
    <lineage>
        <taxon>Bacteria</taxon>
        <taxon>Pseudomonadati</taxon>
        <taxon>Pseudomonadota</taxon>
        <taxon>Alphaproteobacteria</taxon>
        <taxon>Hyphomicrobiales</taxon>
        <taxon>Hyphomicrobiaceae</taxon>
        <taxon>Hyphomicrobium</taxon>
    </lineage>
</organism>
<evidence type="ECO:0000313" key="1">
    <source>
        <dbReference type="EMBL" id="ADJ23018.1"/>
    </source>
</evidence>
<evidence type="ECO:0000313" key="2">
    <source>
        <dbReference type="Proteomes" id="UP000002033"/>
    </source>
</evidence>
<dbReference type="KEGG" id="hdn:Hden_1206"/>
<keyword evidence="2" id="KW-1185">Reference proteome</keyword>
<dbReference type="RefSeq" id="WP_013215233.1">
    <property type="nucleotide sequence ID" value="NC_014313.1"/>
</dbReference>
<sequence>MEIETSIRWTSKEAKAHYDEIQRKITERGNEIFGGQYIAHMSGQYQELQKRFLDETAVLRQQAVDLYAKFTTPEMTVRKE</sequence>
<accession>D8JWA5</accession>
<dbReference type="HOGENOM" id="CLU_2584967_0_0_5"/>
<protein>
    <submittedName>
        <fullName evidence="1">Uncharacterized protein</fullName>
    </submittedName>
</protein>